<evidence type="ECO:0000313" key="2">
    <source>
        <dbReference type="Proteomes" id="UP000054845"/>
    </source>
</evidence>
<dbReference type="AlphaFoldDB" id="A0A0P1BRY8"/>
<protein>
    <submittedName>
        <fullName evidence="1">Uncharacterized protein</fullName>
    </submittedName>
</protein>
<evidence type="ECO:0000313" key="1">
    <source>
        <dbReference type="EMBL" id="CEH18966.1"/>
    </source>
</evidence>
<dbReference type="Proteomes" id="UP000054845">
    <property type="component" value="Unassembled WGS sequence"/>
</dbReference>
<reference evidence="1 2" key="1">
    <citation type="submission" date="2014-09" db="EMBL/GenBank/DDBJ databases">
        <authorList>
            <person name="Magalhaes I.L.F."/>
            <person name="Oliveira U."/>
            <person name="Santos F.R."/>
            <person name="Vidigal T.H.D.A."/>
            <person name="Brescovit A.D."/>
            <person name="Santos A.J."/>
        </authorList>
    </citation>
    <scope>NUCLEOTIDE SEQUENCE [LARGE SCALE GENOMIC DNA]</scope>
</reference>
<sequence length="72" mass="8042">MSFDIDVGGLSRMKVSKTFFYTGQRTSLRHAALVPVWQVESRQHPLETTKIKAELPCNGAPEGIGLNDQRRA</sequence>
<dbReference type="EMBL" id="CCYA01000276">
    <property type="protein sequence ID" value="CEH18966.1"/>
    <property type="molecule type" value="Genomic_DNA"/>
</dbReference>
<organism evidence="1 2">
    <name type="scientific">Ceraceosorus bombacis</name>
    <dbReference type="NCBI Taxonomy" id="401625"/>
    <lineage>
        <taxon>Eukaryota</taxon>
        <taxon>Fungi</taxon>
        <taxon>Dikarya</taxon>
        <taxon>Basidiomycota</taxon>
        <taxon>Ustilaginomycotina</taxon>
        <taxon>Exobasidiomycetes</taxon>
        <taxon>Ceraceosorales</taxon>
        <taxon>Ceraceosoraceae</taxon>
        <taxon>Ceraceosorus</taxon>
    </lineage>
</organism>
<proteinExistence type="predicted"/>
<name>A0A0P1BRY8_9BASI</name>
<keyword evidence="2" id="KW-1185">Reference proteome</keyword>
<accession>A0A0P1BRY8</accession>